<accession>A0ABQ6RAQ1</accession>
<sequence length="343" mass="40395">MSFKYRNLMLSYSSAIDRKSPLYSDISKRMADDKELKMLLSPLMTGPEAVPLFMSSVLYSLYYHDDELRDYYMNFNDFVKPFDDDAYGLFKSFVQRHRDMIIMMTTTGDLKKNIVERSSLLVPVFHRIVKEVSSCRFNVIEVGSKAGLLLNYDWYGYTFNKAVSVGDTEHINIKVKLKGYNHSLLKPLEHPHMKYGISESVTHIENDDEFYWMLSLLYPEETKRRKNLLKARQIFLEHPVTMLEGDELVLLEQVIDELPADEPIIIFHVHRTKNWSDEKKANFLSLISRKAADKEIYHVHHQLFGSDIFLDYFNEGYLKREKLANFDLDKLKIEWLVNHPLKI</sequence>
<organism evidence="1 2">
    <name type="scientific">Macrococcus equipercicus</name>
    <dbReference type="NCBI Taxonomy" id="69967"/>
    <lineage>
        <taxon>Bacteria</taxon>
        <taxon>Bacillati</taxon>
        <taxon>Bacillota</taxon>
        <taxon>Bacilli</taxon>
        <taxon>Bacillales</taxon>
        <taxon>Staphylococcaceae</taxon>
        <taxon>Macrococcus</taxon>
    </lineage>
</organism>
<dbReference type="Pfam" id="PF10094">
    <property type="entry name" value="DUF2332"/>
    <property type="match status" value="1"/>
</dbReference>
<dbReference type="InterPro" id="IPR011200">
    <property type="entry name" value="UCP012608"/>
</dbReference>
<proteinExistence type="predicted"/>
<reference evidence="1 2" key="1">
    <citation type="submission" date="2019-09" db="EMBL/GenBank/DDBJ databases">
        <authorList>
            <person name="Mazhar S."/>
            <person name="Altermann E."/>
            <person name="Hill C."/>
            <person name="Mcauliffe O."/>
        </authorList>
    </citation>
    <scope>NUCLEOTIDE SEQUENCE [LARGE SCALE GENOMIC DNA]</scope>
    <source>
        <strain evidence="1 2">ATCC 51831</strain>
    </source>
</reference>
<name>A0ABQ6RAQ1_9STAP</name>
<gene>
    <name evidence="1" type="ORF">ERX35_004870</name>
</gene>
<keyword evidence="2" id="KW-1185">Reference proteome</keyword>
<comment type="caution">
    <text evidence="1">The sequence shown here is derived from an EMBL/GenBank/DDBJ whole genome shotgun (WGS) entry which is preliminary data.</text>
</comment>
<dbReference type="EMBL" id="SCWC02000002">
    <property type="protein sequence ID" value="KAA1040328.1"/>
    <property type="molecule type" value="Genomic_DNA"/>
</dbReference>
<dbReference type="Proteomes" id="UP000295735">
    <property type="component" value="Unassembled WGS sequence"/>
</dbReference>
<dbReference type="RefSeq" id="WP_149458791.1">
    <property type="nucleotide sequence ID" value="NZ_SCWC02000002.1"/>
</dbReference>
<evidence type="ECO:0000313" key="2">
    <source>
        <dbReference type="Proteomes" id="UP000295735"/>
    </source>
</evidence>
<protein>
    <submittedName>
        <fullName evidence="1">DUF2332 family protein</fullName>
    </submittedName>
</protein>
<evidence type="ECO:0000313" key="1">
    <source>
        <dbReference type="EMBL" id="KAA1040328.1"/>
    </source>
</evidence>